<dbReference type="PANTHER" id="PTHR36154">
    <property type="entry name" value="DNA-BINDING TRANSCRIPTIONAL ACTIVATOR ALPA"/>
    <property type="match status" value="1"/>
</dbReference>
<dbReference type="RefSeq" id="WP_308895440.1">
    <property type="nucleotide sequence ID" value="NZ_CP133218.1"/>
</dbReference>
<dbReference type="EMBL" id="CP133218">
    <property type="protein sequence ID" value="WML90857.1"/>
    <property type="molecule type" value="Genomic_DNA"/>
</dbReference>
<protein>
    <submittedName>
        <fullName evidence="1">AlpA family transcriptional regulator</fullName>
    </submittedName>
</protein>
<dbReference type="InterPro" id="IPR052931">
    <property type="entry name" value="Prophage_regulatory_activator"/>
</dbReference>
<gene>
    <name evidence="1" type="ORF">RCF98_00545</name>
</gene>
<organism evidence="1 2">
    <name type="scientific">Thiothrix lacustris</name>
    <dbReference type="NCBI Taxonomy" id="525917"/>
    <lineage>
        <taxon>Bacteria</taxon>
        <taxon>Pseudomonadati</taxon>
        <taxon>Pseudomonadota</taxon>
        <taxon>Gammaproteobacteria</taxon>
        <taxon>Thiotrichales</taxon>
        <taxon>Thiotrichaceae</taxon>
        <taxon>Thiothrix</taxon>
    </lineage>
</organism>
<proteinExistence type="predicted"/>
<dbReference type="InterPro" id="IPR010260">
    <property type="entry name" value="AlpA"/>
</dbReference>
<dbReference type="PANTHER" id="PTHR36154:SF1">
    <property type="entry name" value="DNA-BINDING TRANSCRIPTIONAL ACTIVATOR ALPA"/>
    <property type="match status" value="1"/>
</dbReference>
<evidence type="ECO:0000313" key="1">
    <source>
        <dbReference type="EMBL" id="WML90857.1"/>
    </source>
</evidence>
<dbReference type="SUPFAM" id="SSF46955">
    <property type="entry name" value="Putative DNA-binding domain"/>
    <property type="match status" value="1"/>
</dbReference>
<dbReference type="InterPro" id="IPR009061">
    <property type="entry name" value="DNA-bd_dom_put_sf"/>
</dbReference>
<sequence>MEDHTKVTPELQVINERLIRLPEVIQMTGISRTTVYEYIKRGTFPKSYRLATRLTAWKLSEITAWIDSRRHVGGAV</sequence>
<name>A0ABY9MQJ8_9GAMM</name>
<accession>A0ABY9MQJ8</accession>
<evidence type="ECO:0000313" key="2">
    <source>
        <dbReference type="Proteomes" id="UP001236657"/>
    </source>
</evidence>
<dbReference type="Pfam" id="PF05930">
    <property type="entry name" value="Phage_AlpA"/>
    <property type="match status" value="1"/>
</dbReference>
<dbReference type="Gene3D" id="1.10.238.160">
    <property type="match status" value="1"/>
</dbReference>
<keyword evidence="2" id="KW-1185">Reference proteome</keyword>
<reference evidence="1 2" key="1">
    <citation type="submission" date="2023-08" db="EMBL/GenBank/DDBJ databases">
        <title>New molecular markers tilS and rpoB for phylogenetic and monitoring studies of the genus Thiothrix biodiversity.</title>
        <authorList>
            <person name="Ravin N.V."/>
            <person name="Smolyakov D."/>
            <person name="Markov N.D."/>
            <person name="Beletsky A.V."/>
            <person name="Mardanov A.V."/>
            <person name="Rudenko T.S."/>
            <person name="Grabovich M.Y."/>
        </authorList>
    </citation>
    <scope>NUCLEOTIDE SEQUENCE [LARGE SCALE GENOMIC DNA]</scope>
    <source>
        <strain evidence="1 2">MK1</strain>
    </source>
</reference>
<dbReference type="Proteomes" id="UP001236657">
    <property type="component" value="Chromosome"/>
</dbReference>